<dbReference type="Pfam" id="PF13620">
    <property type="entry name" value="CarboxypepD_reg"/>
    <property type="match status" value="1"/>
</dbReference>
<dbReference type="Proteomes" id="UP000008120">
    <property type="component" value="Chromosome"/>
</dbReference>
<name>E6N3T9_CALS0</name>
<proteinExistence type="predicted"/>
<dbReference type="SUPFAM" id="SSF49464">
    <property type="entry name" value="Carboxypeptidase regulatory domain-like"/>
    <property type="match status" value="1"/>
</dbReference>
<organism evidence="1 2">
    <name type="scientific">Caldiarchaeum subterraneum</name>
    <dbReference type="NCBI Taxonomy" id="311458"/>
    <lineage>
        <taxon>Archaea</taxon>
        <taxon>Nitrososphaerota</taxon>
        <taxon>Candidatus Caldarchaeales</taxon>
        <taxon>Candidatus Caldarchaeaceae</taxon>
        <taxon>Candidatus Caldarchaeum</taxon>
    </lineage>
</organism>
<dbReference type="EMBL" id="AP011751">
    <property type="protein sequence ID" value="BAJ46995.1"/>
    <property type="molecule type" value="Genomic_DNA"/>
</dbReference>
<protein>
    <recommendedName>
        <fullName evidence="3">Carboxypeptidase regulatory-like domain-containing protein</fullName>
    </recommendedName>
</protein>
<dbReference type="Gene3D" id="2.60.40.1120">
    <property type="entry name" value="Carboxypeptidase-like, regulatory domain"/>
    <property type="match status" value="1"/>
</dbReference>
<reference evidence="1 2" key="2">
    <citation type="journal article" date="2011" name="Nucleic Acids Res.">
        <title>Insights into the evolution of Archaea and eukaryotic protein modifier systems revealed by the genome of a novel archaeal group.</title>
        <authorList>
            <person name="Nunoura T."/>
            <person name="Takaki Y."/>
            <person name="Kakuta J."/>
            <person name="Nishi S."/>
            <person name="Sugahara J."/>
            <person name="Kazama H."/>
            <person name="Chee G."/>
            <person name="Hattori M."/>
            <person name="Kanai A."/>
            <person name="Atomi H."/>
            <person name="Takai K."/>
            <person name="Takami H."/>
        </authorList>
    </citation>
    <scope>NUCLEOTIDE SEQUENCE [LARGE SCALE GENOMIC DNA]</scope>
</reference>
<evidence type="ECO:0000313" key="1">
    <source>
        <dbReference type="EMBL" id="BAJ46995.1"/>
    </source>
</evidence>
<evidence type="ECO:0008006" key="3">
    <source>
        <dbReference type="Google" id="ProtNLM"/>
    </source>
</evidence>
<dbReference type="AlphaFoldDB" id="E6N3T9"/>
<sequence length="185" mass="20037">MALPVMGQEGQSYVYVTECSSGRPIVGATVTVQLSDTASVSTVTNATGYAAFSIAPGTYGYVVDMMGYWIRYGEGRFQPGGVVATCLFRATGGCWRVVAEILEWCGDIHAGGRGWAMLRLKNLEEGVFNITRLKMHVAGYDKPVAVYQGVVLEKVFNVTVAPPQHSVGKAFDDDSMVEVSHWGWV</sequence>
<dbReference type="InterPro" id="IPR008969">
    <property type="entry name" value="CarboxyPept-like_regulatory"/>
</dbReference>
<accession>E6N3T9</accession>
<gene>
    <name evidence="1" type="ORF">HGMM_F40C01C36</name>
</gene>
<evidence type="ECO:0000313" key="2">
    <source>
        <dbReference type="Proteomes" id="UP000008120"/>
    </source>
</evidence>
<reference evidence="1 2" key="1">
    <citation type="journal article" date="2005" name="Environ. Microbiol.">
        <title>Genetic and functional properties of uncultivated thermophilic crenarchaeotes from a subsurface gold mine as revealed by analysis of genome fragments.</title>
        <authorList>
            <person name="Nunoura T."/>
            <person name="Hirayama H."/>
            <person name="Takami H."/>
            <person name="Oida H."/>
            <person name="Nishi S."/>
            <person name="Shimamura S."/>
            <person name="Suzuki Y."/>
            <person name="Inagaki F."/>
            <person name="Takai K."/>
            <person name="Nealson K.H."/>
            <person name="Horikoshi K."/>
        </authorList>
    </citation>
    <scope>NUCLEOTIDE SEQUENCE [LARGE SCALE GENOMIC DNA]</scope>
</reference>